<organism evidence="1 2">
    <name type="scientific">Ensete ventricosum</name>
    <name type="common">Abyssinian banana</name>
    <name type="synonym">Musa ensete</name>
    <dbReference type="NCBI Taxonomy" id="4639"/>
    <lineage>
        <taxon>Eukaryota</taxon>
        <taxon>Viridiplantae</taxon>
        <taxon>Streptophyta</taxon>
        <taxon>Embryophyta</taxon>
        <taxon>Tracheophyta</taxon>
        <taxon>Spermatophyta</taxon>
        <taxon>Magnoliopsida</taxon>
        <taxon>Liliopsida</taxon>
        <taxon>Zingiberales</taxon>
        <taxon>Musaceae</taxon>
        <taxon>Ensete</taxon>
    </lineage>
</organism>
<dbReference type="Proteomes" id="UP001222027">
    <property type="component" value="Unassembled WGS sequence"/>
</dbReference>
<keyword evidence="2" id="KW-1185">Reference proteome</keyword>
<dbReference type="AlphaFoldDB" id="A0AAV8QP30"/>
<protein>
    <submittedName>
        <fullName evidence="1">Uncharacterized protein</fullName>
    </submittedName>
</protein>
<dbReference type="EMBL" id="JAQQAF010000006">
    <property type="protein sequence ID" value="KAJ8476293.1"/>
    <property type="molecule type" value="Genomic_DNA"/>
</dbReference>
<evidence type="ECO:0000313" key="1">
    <source>
        <dbReference type="EMBL" id="KAJ8476293.1"/>
    </source>
</evidence>
<evidence type="ECO:0000313" key="2">
    <source>
        <dbReference type="Proteomes" id="UP001222027"/>
    </source>
</evidence>
<sequence>MYFSPKYAGERIIEFPTKDQTNLLSYYDAQPHPDLISCGLQQTQIYLVLVLVLVDEAKCVYEPWRHVQGRSTGSDEHCVHFRVSLTLPLISDFASHACVALG</sequence>
<accession>A0AAV8QP30</accession>
<proteinExistence type="predicted"/>
<name>A0AAV8QP30_ENSVE</name>
<gene>
    <name evidence="1" type="ORF">OPV22_020020</name>
</gene>
<comment type="caution">
    <text evidence="1">The sequence shown here is derived from an EMBL/GenBank/DDBJ whole genome shotgun (WGS) entry which is preliminary data.</text>
</comment>
<reference evidence="1 2" key="1">
    <citation type="submission" date="2022-12" db="EMBL/GenBank/DDBJ databases">
        <title>Chromosome-scale assembly of the Ensete ventricosum genome.</title>
        <authorList>
            <person name="Dussert Y."/>
            <person name="Stocks J."/>
            <person name="Wendawek A."/>
            <person name="Woldeyes F."/>
            <person name="Nichols R.A."/>
            <person name="Borrell J.S."/>
        </authorList>
    </citation>
    <scope>NUCLEOTIDE SEQUENCE [LARGE SCALE GENOMIC DNA]</scope>
    <source>
        <strain evidence="2">cv. Maze</strain>
        <tissue evidence="1">Seeds</tissue>
    </source>
</reference>